<dbReference type="EMBL" id="CADCVS010000102">
    <property type="protein sequence ID" value="CAA9478197.1"/>
    <property type="molecule type" value="Genomic_DNA"/>
</dbReference>
<dbReference type="PANTHER" id="PTHR23355:SF9">
    <property type="entry name" value="DIS3-LIKE EXONUCLEASE 2"/>
    <property type="match status" value="1"/>
</dbReference>
<dbReference type="GO" id="GO:0006402">
    <property type="term" value="P:mRNA catabolic process"/>
    <property type="evidence" value="ECO:0007669"/>
    <property type="project" value="TreeGrafter"/>
</dbReference>
<dbReference type="AlphaFoldDB" id="A0A6J4RSP5"/>
<protein>
    <submittedName>
        <fullName evidence="2">3'-to-5' exoribonuclease RNase R</fullName>
    </submittedName>
</protein>
<proteinExistence type="predicted"/>
<dbReference type="InterPro" id="IPR012340">
    <property type="entry name" value="NA-bd_OB-fold"/>
</dbReference>
<gene>
    <name evidence="2" type="ORF">AVDCRST_MAG30-621</name>
</gene>
<dbReference type="GO" id="GO:0005829">
    <property type="term" value="C:cytosol"/>
    <property type="evidence" value="ECO:0007669"/>
    <property type="project" value="TreeGrafter"/>
</dbReference>
<dbReference type="SMART" id="SM00316">
    <property type="entry name" value="S1"/>
    <property type="match status" value="1"/>
</dbReference>
<evidence type="ECO:0000313" key="2">
    <source>
        <dbReference type="EMBL" id="CAA9478197.1"/>
    </source>
</evidence>
<evidence type="ECO:0000259" key="1">
    <source>
        <dbReference type="PROSITE" id="PS50126"/>
    </source>
</evidence>
<dbReference type="SMART" id="SM00955">
    <property type="entry name" value="RNB"/>
    <property type="match status" value="1"/>
</dbReference>
<accession>A0A6J4RSP5</accession>
<sequence length="595" mass="64477">MARHAGRRGAAGAGGTTASPVVAVLEKRGRFLTAVPFFERGRGIPVERPGKGRDRAQIGDLVLVAPKGAGAGHAKVQRRIGRPDVARDVLEALMLERGLRRRFDPAVERAARQAAEAPPLDEAGASRRDLRDLATFTIDPPTARDFDDAISAERRPDGRIRVWVHIADVAAHVRPGSLVDREAYRRATSVYVPGAVEPMLPEALSSSACSLVPGEDRLAVTVELDFDGADVVRTAFHRSLIRSDERLDYPRVDRIFAGEERAEGRWAEPLAVAREVAAALQDARAAGGALAVESAEPEFRFSREGHVTELGASVQTESHRLIEHLMIAANEAVATLLETGHHPALYRIHERPEPVKAERLAEQLASLGVPTPPIPGAMTAQQAGELIGEMSRRVDEHVRRTGRGRAALTSLVLRSLKQARYQPENVGHAGLRSARYCHFTSPIRRYPDLVCHRALLAAIGAGEEAPRAAPLLDAGEHCSKRERDAMSIERSADDVARCFLLERELFTTGGGKDVEWPGEVIGLIGAGAFVAFGDGHEGLLPVRRLGGDWWELNEVGTMLVGAQSGRALRLGDPVVVRVERVDAPRGRVDLSPVEL</sequence>
<dbReference type="InterPro" id="IPR003029">
    <property type="entry name" value="S1_domain"/>
</dbReference>
<dbReference type="SUPFAM" id="SSF50249">
    <property type="entry name" value="Nucleic acid-binding proteins"/>
    <property type="match status" value="2"/>
</dbReference>
<feature type="domain" description="S1 motif" evidence="1">
    <location>
        <begin position="511"/>
        <end position="593"/>
    </location>
</feature>
<dbReference type="Gene3D" id="2.40.50.140">
    <property type="entry name" value="Nucleic acid-binding proteins"/>
    <property type="match status" value="1"/>
</dbReference>
<dbReference type="InterPro" id="IPR050180">
    <property type="entry name" value="RNR_Ribonuclease"/>
</dbReference>
<dbReference type="PROSITE" id="PS50126">
    <property type="entry name" value="S1"/>
    <property type="match status" value="1"/>
</dbReference>
<name>A0A6J4RSP5_9ACTN</name>
<dbReference type="InterPro" id="IPR001900">
    <property type="entry name" value="RNase_II/R"/>
</dbReference>
<dbReference type="Pfam" id="PF00773">
    <property type="entry name" value="RNB"/>
    <property type="match status" value="1"/>
</dbReference>
<organism evidence="2">
    <name type="scientific">uncultured Solirubrobacteraceae bacterium</name>
    <dbReference type="NCBI Taxonomy" id="1162706"/>
    <lineage>
        <taxon>Bacteria</taxon>
        <taxon>Bacillati</taxon>
        <taxon>Actinomycetota</taxon>
        <taxon>Thermoleophilia</taxon>
        <taxon>Solirubrobacterales</taxon>
        <taxon>Solirubrobacteraceae</taxon>
        <taxon>environmental samples</taxon>
    </lineage>
</organism>
<dbReference type="PANTHER" id="PTHR23355">
    <property type="entry name" value="RIBONUCLEASE"/>
    <property type="match status" value="1"/>
</dbReference>
<reference evidence="2" key="1">
    <citation type="submission" date="2020-02" db="EMBL/GenBank/DDBJ databases">
        <authorList>
            <person name="Meier V. D."/>
        </authorList>
    </citation>
    <scope>NUCLEOTIDE SEQUENCE</scope>
    <source>
        <strain evidence="2">AVDCRST_MAG30</strain>
    </source>
</reference>
<dbReference type="GO" id="GO:0004540">
    <property type="term" value="F:RNA nuclease activity"/>
    <property type="evidence" value="ECO:0007669"/>
    <property type="project" value="InterPro"/>
</dbReference>
<dbReference type="GO" id="GO:0003723">
    <property type="term" value="F:RNA binding"/>
    <property type="evidence" value="ECO:0007669"/>
    <property type="project" value="InterPro"/>
</dbReference>
<dbReference type="Pfam" id="PF00575">
    <property type="entry name" value="S1"/>
    <property type="match status" value="1"/>
</dbReference>